<comment type="similarity">
    <text evidence="1 3">Belongs to the EXO70 family.</text>
</comment>
<dbReference type="Proteomes" id="UP000036987">
    <property type="component" value="Unassembled WGS sequence"/>
</dbReference>
<dbReference type="GO" id="GO:0000145">
    <property type="term" value="C:exocyst"/>
    <property type="evidence" value="ECO:0000318"/>
    <property type="project" value="GO_Central"/>
</dbReference>
<dbReference type="GO" id="GO:0015031">
    <property type="term" value="P:protein transport"/>
    <property type="evidence" value="ECO:0007669"/>
    <property type="project" value="UniProtKB-KW"/>
</dbReference>
<organism evidence="6 7">
    <name type="scientific">Zostera marina</name>
    <name type="common">Eelgrass</name>
    <dbReference type="NCBI Taxonomy" id="29655"/>
    <lineage>
        <taxon>Eukaryota</taxon>
        <taxon>Viridiplantae</taxon>
        <taxon>Streptophyta</taxon>
        <taxon>Embryophyta</taxon>
        <taxon>Tracheophyta</taxon>
        <taxon>Spermatophyta</taxon>
        <taxon>Magnoliopsida</taxon>
        <taxon>Liliopsida</taxon>
        <taxon>Zosteraceae</taxon>
        <taxon>Zostera</taxon>
    </lineage>
</organism>
<dbReference type="InterPro" id="IPR046364">
    <property type="entry name" value="Exo70_C"/>
</dbReference>
<proteinExistence type="inferred from homology"/>
<dbReference type="GO" id="GO:0005546">
    <property type="term" value="F:phosphatidylinositol-4,5-bisphosphate binding"/>
    <property type="evidence" value="ECO:0007669"/>
    <property type="project" value="InterPro"/>
</dbReference>
<dbReference type="Gene3D" id="1.20.1280.170">
    <property type="entry name" value="Exocyst complex component Exo70"/>
    <property type="match status" value="1"/>
</dbReference>
<dbReference type="PANTHER" id="PTHR12542">
    <property type="entry name" value="EXOCYST COMPLEX PROTEIN EXO70"/>
    <property type="match status" value="1"/>
</dbReference>
<evidence type="ECO:0000313" key="6">
    <source>
        <dbReference type="EMBL" id="KMZ71739.1"/>
    </source>
</evidence>
<dbReference type="EMBL" id="LFYR01000661">
    <property type="protein sequence ID" value="KMZ71739.1"/>
    <property type="molecule type" value="Genomic_DNA"/>
</dbReference>
<evidence type="ECO:0000259" key="5">
    <source>
        <dbReference type="Pfam" id="PF03081"/>
    </source>
</evidence>
<evidence type="ECO:0000256" key="2">
    <source>
        <dbReference type="ARBA" id="ARBA00022448"/>
    </source>
</evidence>
<dbReference type="SUPFAM" id="SSF74788">
    <property type="entry name" value="Cullin repeat-like"/>
    <property type="match status" value="1"/>
</dbReference>
<feature type="domain" description="Exocyst complex subunit Exo70 C-terminal" evidence="5">
    <location>
        <begin position="246"/>
        <end position="628"/>
    </location>
</feature>
<keyword evidence="2 3" id="KW-0813">Transport</keyword>
<feature type="compositionally biased region" description="Basic and acidic residues" evidence="4">
    <location>
        <begin position="28"/>
        <end position="40"/>
    </location>
</feature>
<keyword evidence="3" id="KW-0268">Exocytosis</keyword>
<keyword evidence="3" id="KW-0653">Protein transport</keyword>
<feature type="region of interest" description="Disordered" evidence="4">
    <location>
        <begin position="57"/>
        <end position="79"/>
    </location>
</feature>
<evidence type="ECO:0000256" key="1">
    <source>
        <dbReference type="ARBA" id="ARBA00006756"/>
    </source>
</evidence>
<name>A0A0K9PS18_ZOSMR</name>
<keyword evidence="7" id="KW-1185">Reference proteome</keyword>
<sequence length="644" mass="72385">MDGSDDNSAGGEVAEKVIQRWDSSSSNEARDRMLFEGSDRTESDRYLRAVDEIRRLSLQDPPSTEGYSPRRSSTSASDSLQLAMARLEDEFRNILVSRVNTVEADSLLSDLASVSMSSVDFVAEDVDGSFPSSGRQNDDFSVEDEEEQGVGGDDGGESKHIVGSSWRRSMSNIREIDLMPIDAVQDLRSISERMIAAGYTRECFQAYSGVRKAAVDQSLRQLGVERHSIGEVQRLDWQSLERKIRQWIRAARACVRIIFASERRLCDLIFEGLALDEGSGPEVPFSETVKGAALQLFGFAEAISIGRRSPEKLFKILDLHDTLLELLPDVEAVFLRPDDSSESLIRTQAGEILSRLAEAARGTLSEFESAVYREQSRTLVPGGTIHPMTRYVMNYIGLICEYTQTLSFLIVSKPSQMSHNSTNNAEESSQLHMDVRIPQIENDSPLAAHLIWVIAILESNVDAKAKLYKDSALGHIFLMNNLHYIVQKAKVMLELRKLIGDEYLKKLTGKFQQVATNYERATWVKVLHCLRDEGIHVSGSFSSGVSKSTLKERFKSFNATFEEAHKTQAGWIVPDPQLREELRISISEKLLPAYRSFLGRFRSHIETGRHPEMFIKYSVDDLEMALSDFFEGASPTMMSRRKPH</sequence>
<comment type="caution">
    <text evidence="6">The sequence shown here is derived from an EMBL/GenBank/DDBJ whole genome shotgun (WGS) entry which is preliminary data.</text>
</comment>
<feature type="region of interest" description="Disordered" evidence="4">
    <location>
        <begin position="127"/>
        <end position="160"/>
    </location>
</feature>
<dbReference type="OrthoDB" id="1922221at2759"/>
<dbReference type="InterPro" id="IPR004140">
    <property type="entry name" value="Exo70"/>
</dbReference>
<comment type="function">
    <text evidence="3">Component of the exocyst complex.</text>
</comment>
<dbReference type="InterPro" id="IPR016159">
    <property type="entry name" value="Cullin_repeat-like_dom_sf"/>
</dbReference>
<dbReference type="GO" id="GO:0006887">
    <property type="term" value="P:exocytosis"/>
    <property type="evidence" value="ECO:0000318"/>
    <property type="project" value="GO_Central"/>
</dbReference>
<evidence type="ECO:0000256" key="4">
    <source>
        <dbReference type="SAM" id="MobiDB-lite"/>
    </source>
</evidence>
<protein>
    <recommendedName>
        <fullName evidence="3">Exocyst subunit Exo70 family protein</fullName>
    </recommendedName>
</protein>
<dbReference type="OMA" id="MCSDRTN"/>
<feature type="compositionally biased region" description="Low complexity" evidence="4">
    <location>
        <begin position="69"/>
        <end position="79"/>
    </location>
</feature>
<dbReference type="PANTHER" id="PTHR12542:SF7">
    <property type="entry name" value="EXOCYST SUBUNIT EXO70 FAMILY PROTEIN"/>
    <property type="match status" value="1"/>
</dbReference>
<gene>
    <name evidence="6" type="ORF">ZOSMA_176G00180</name>
</gene>
<dbReference type="Pfam" id="PF20669">
    <property type="entry name" value="Exo70_N"/>
    <property type="match status" value="1"/>
</dbReference>
<evidence type="ECO:0000256" key="3">
    <source>
        <dbReference type="RuleBase" id="RU365026"/>
    </source>
</evidence>
<dbReference type="AlphaFoldDB" id="A0A0K9PS18"/>
<evidence type="ECO:0000313" key="7">
    <source>
        <dbReference type="Proteomes" id="UP000036987"/>
    </source>
</evidence>
<reference evidence="7" key="1">
    <citation type="journal article" date="2016" name="Nature">
        <title>The genome of the seagrass Zostera marina reveals angiosperm adaptation to the sea.</title>
        <authorList>
            <person name="Olsen J.L."/>
            <person name="Rouze P."/>
            <person name="Verhelst B."/>
            <person name="Lin Y.-C."/>
            <person name="Bayer T."/>
            <person name="Collen J."/>
            <person name="Dattolo E."/>
            <person name="De Paoli E."/>
            <person name="Dittami S."/>
            <person name="Maumus F."/>
            <person name="Michel G."/>
            <person name="Kersting A."/>
            <person name="Lauritano C."/>
            <person name="Lohaus R."/>
            <person name="Toepel M."/>
            <person name="Tonon T."/>
            <person name="Vanneste K."/>
            <person name="Amirebrahimi M."/>
            <person name="Brakel J."/>
            <person name="Bostroem C."/>
            <person name="Chovatia M."/>
            <person name="Grimwood J."/>
            <person name="Jenkins J.W."/>
            <person name="Jueterbock A."/>
            <person name="Mraz A."/>
            <person name="Stam W.T."/>
            <person name="Tice H."/>
            <person name="Bornberg-Bauer E."/>
            <person name="Green P.J."/>
            <person name="Pearson G.A."/>
            <person name="Procaccini G."/>
            <person name="Duarte C.M."/>
            <person name="Schmutz J."/>
            <person name="Reusch T.B.H."/>
            <person name="Van de Peer Y."/>
        </authorList>
    </citation>
    <scope>NUCLEOTIDE SEQUENCE [LARGE SCALE GENOMIC DNA]</scope>
    <source>
        <strain evidence="7">cv. Finnish</strain>
    </source>
</reference>
<dbReference type="Pfam" id="PF03081">
    <property type="entry name" value="Exo70_C"/>
    <property type="match status" value="1"/>
</dbReference>
<accession>A0A0K9PS18</accession>
<feature type="region of interest" description="Disordered" evidence="4">
    <location>
        <begin position="1"/>
        <end position="40"/>
    </location>
</feature>
<dbReference type="STRING" id="29655.A0A0K9PS18"/>